<dbReference type="OrthoDB" id="10252157at2759"/>
<dbReference type="GO" id="GO:0010181">
    <property type="term" value="F:FMN binding"/>
    <property type="evidence" value="ECO:0007669"/>
    <property type="project" value="InterPro"/>
</dbReference>
<dbReference type="Pfam" id="PF00890">
    <property type="entry name" value="FAD_binding_2"/>
    <property type="match status" value="1"/>
</dbReference>
<comment type="caution">
    <text evidence="8">The sequence shown here is derived from an EMBL/GenBank/DDBJ whole genome shotgun (WGS) entry which is preliminary data.</text>
</comment>
<accession>A0A8H7ULG6</accession>
<keyword evidence="6" id="KW-0732">Signal</keyword>
<feature type="chain" id="PRO_5034478611" description="Fumarate reductase" evidence="6">
    <location>
        <begin position="21"/>
        <end position="509"/>
    </location>
</feature>
<dbReference type="GO" id="GO:0016156">
    <property type="term" value="F:fumarate reductase (NADH) activity"/>
    <property type="evidence" value="ECO:0007669"/>
    <property type="project" value="UniProtKB-EC"/>
</dbReference>
<evidence type="ECO:0000256" key="6">
    <source>
        <dbReference type="RuleBase" id="RU366062"/>
    </source>
</evidence>
<gene>
    <name evidence="8" type="ORF">INT44_009133</name>
</gene>
<evidence type="ECO:0000256" key="1">
    <source>
        <dbReference type="ARBA" id="ARBA00008040"/>
    </source>
</evidence>
<dbReference type="InterPro" id="IPR003953">
    <property type="entry name" value="FAD-dep_OxRdtase_2_FAD-bd"/>
</dbReference>
<dbReference type="FunFam" id="3.90.700.10:FF:000007">
    <property type="entry name" value="NADH-dependent fumarate reductase"/>
    <property type="match status" value="1"/>
</dbReference>
<keyword evidence="2 6" id="KW-0285">Flavoprotein</keyword>
<dbReference type="Gene3D" id="3.50.50.60">
    <property type="entry name" value="FAD/NAD(P)-binding domain"/>
    <property type="match status" value="1"/>
</dbReference>
<evidence type="ECO:0000256" key="2">
    <source>
        <dbReference type="ARBA" id="ARBA00022630"/>
    </source>
</evidence>
<dbReference type="Gene3D" id="3.90.700.10">
    <property type="entry name" value="Succinate dehydrogenase/fumarate reductase flavoprotein, catalytic domain"/>
    <property type="match status" value="1"/>
</dbReference>
<evidence type="ECO:0000256" key="3">
    <source>
        <dbReference type="ARBA" id="ARBA00022827"/>
    </source>
</evidence>
<organism evidence="8 9">
    <name type="scientific">Umbelopsis vinacea</name>
    <dbReference type="NCBI Taxonomy" id="44442"/>
    <lineage>
        <taxon>Eukaryota</taxon>
        <taxon>Fungi</taxon>
        <taxon>Fungi incertae sedis</taxon>
        <taxon>Mucoromycota</taxon>
        <taxon>Mucoromycotina</taxon>
        <taxon>Umbelopsidomycetes</taxon>
        <taxon>Umbelopsidales</taxon>
        <taxon>Umbelopsidaceae</taxon>
        <taxon>Umbelopsis</taxon>
    </lineage>
</organism>
<proteinExistence type="inferred from homology"/>
<reference evidence="8" key="1">
    <citation type="submission" date="2020-12" db="EMBL/GenBank/DDBJ databases">
        <title>Metabolic potential, ecology and presence of endohyphal bacteria is reflected in genomic diversity of Mucoromycotina.</title>
        <authorList>
            <person name="Muszewska A."/>
            <person name="Okrasinska A."/>
            <person name="Steczkiewicz K."/>
            <person name="Drgas O."/>
            <person name="Orlowska M."/>
            <person name="Perlinska-Lenart U."/>
            <person name="Aleksandrzak-Piekarczyk T."/>
            <person name="Szatraj K."/>
            <person name="Zielenkiewicz U."/>
            <person name="Pilsyk S."/>
            <person name="Malc E."/>
            <person name="Mieczkowski P."/>
            <person name="Kruszewska J.S."/>
            <person name="Biernat P."/>
            <person name="Pawlowska J."/>
        </authorList>
    </citation>
    <scope>NUCLEOTIDE SEQUENCE</scope>
    <source>
        <strain evidence="8">WA0000051536</strain>
    </source>
</reference>
<dbReference type="NCBIfam" id="TIGR01813">
    <property type="entry name" value="flavo_cyto_c"/>
    <property type="match status" value="1"/>
</dbReference>
<evidence type="ECO:0000313" key="9">
    <source>
        <dbReference type="Proteomes" id="UP000612746"/>
    </source>
</evidence>
<evidence type="ECO:0000259" key="7">
    <source>
        <dbReference type="Pfam" id="PF00890"/>
    </source>
</evidence>
<feature type="signal peptide" evidence="6">
    <location>
        <begin position="1"/>
        <end position="20"/>
    </location>
</feature>
<dbReference type="PANTHER" id="PTHR43400">
    <property type="entry name" value="FUMARATE REDUCTASE"/>
    <property type="match status" value="1"/>
</dbReference>
<dbReference type="SUPFAM" id="SSF56425">
    <property type="entry name" value="Succinate dehydrogenase/fumarate reductase flavoprotein, catalytic domain"/>
    <property type="match status" value="1"/>
</dbReference>
<dbReference type="AlphaFoldDB" id="A0A8H7ULG6"/>
<feature type="domain" description="FAD-dependent oxidoreductase 2 FAD-binding" evidence="7">
    <location>
        <begin position="31"/>
        <end position="490"/>
    </location>
</feature>
<dbReference type="InterPro" id="IPR010960">
    <property type="entry name" value="Flavocytochrome_c"/>
</dbReference>
<name>A0A8H7ULG6_9FUNG</name>
<dbReference type="EMBL" id="JAEPRA010000006">
    <property type="protein sequence ID" value="KAG2184118.1"/>
    <property type="molecule type" value="Genomic_DNA"/>
</dbReference>
<keyword evidence="3 6" id="KW-0274">FAD</keyword>
<comment type="similarity">
    <text evidence="1 6">Belongs to the FAD-dependent oxidoreductase 2 family. FRD/SDH subfamily.</text>
</comment>
<evidence type="ECO:0000256" key="4">
    <source>
        <dbReference type="ARBA" id="ARBA00023002"/>
    </source>
</evidence>
<comment type="cofactor">
    <cofactor evidence="6">
        <name>FAD</name>
        <dbReference type="ChEBI" id="CHEBI:57692"/>
    </cofactor>
    <text evidence="6">Binds 1 FAD per monomer.</text>
</comment>
<comment type="function">
    <text evidence="6">Irreversibly catalyzes the reduction of fumarate to succinate.</text>
</comment>
<keyword evidence="4 6" id="KW-0560">Oxidoreductase</keyword>
<keyword evidence="9" id="KW-1185">Reference proteome</keyword>
<dbReference type="SUPFAM" id="SSF51905">
    <property type="entry name" value="FAD/NAD(P)-binding domain"/>
    <property type="match status" value="1"/>
</dbReference>
<protein>
    <recommendedName>
        <fullName evidence="6">Fumarate reductase</fullName>
        <ecNumber evidence="6">1.3.1.6</ecNumber>
    </recommendedName>
</protein>
<dbReference type="PANTHER" id="PTHR43400:SF7">
    <property type="entry name" value="FAD-DEPENDENT OXIDOREDUCTASE 2 FAD BINDING DOMAIN-CONTAINING PROTEIN"/>
    <property type="match status" value="1"/>
</dbReference>
<dbReference type="InterPro" id="IPR036188">
    <property type="entry name" value="FAD/NAD-bd_sf"/>
</dbReference>
<dbReference type="InterPro" id="IPR027477">
    <property type="entry name" value="Succ_DH/fumarate_Rdtase_cat_sf"/>
</dbReference>
<evidence type="ECO:0000256" key="5">
    <source>
        <dbReference type="ARBA" id="ARBA00050832"/>
    </source>
</evidence>
<comment type="catalytic activity">
    <reaction evidence="5 6">
        <text>succinate + NAD(+) = fumarate + NADH + H(+)</text>
        <dbReference type="Rhea" id="RHEA:18281"/>
        <dbReference type="ChEBI" id="CHEBI:15378"/>
        <dbReference type="ChEBI" id="CHEBI:29806"/>
        <dbReference type="ChEBI" id="CHEBI:30031"/>
        <dbReference type="ChEBI" id="CHEBI:57540"/>
        <dbReference type="ChEBI" id="CHEBI:57945"/>
        <dbReference type="EC" id="1.3.1.6"/>
    </reaction>
</comment>
<dbReference type="Proteomes" id="UP000612746">
    <property type="component" value="Unassembled WGS sequence"/>
</dbReference>
<evidence type="ECO:0000313" key="8">
    <source>
        <dbReference type="EMBL" id="KAG2184118.1"/>
    </source>
</evidence>
<dbReference type="EC" id="1.3.1.6" evidence="6"/>
<sequence length="509" mass="54515">MRFWHLVIVVIAIVIGSTFRKNQKQEMSRKVVVIGGGLAGLCAALEARAAGAAVTIIEKEAKLGGNSAKASSGMNGALTAPQSALHIEDSVDLFMKDTLASGGGLCDENLVQTLVQESNDSIYWIEQQGVPLRSISQCGGHSKPRTHRIAQDSNGRTTPVGWGIMRTLQKKVQDDNITLMLSSSVAKLITHQDKVTGVLLQDNQLVEADSVILTSGGFAGKPKDKENTVLKEFAPEVTHLATTNGPWATGDGIKLGQDVGAAVKDMDKVQVHPTGFVDPNDPGADTKFLAPEALRAAGGILMNANGLRFTNELGRRDVVSNDIFQHCASANDASLAIAYLIMSEEAVNKYDRSSISFYEHKGLFHQLAGIEELAKYMALEPSILSKQFELYDQEAKTGGDQFGKSVFPSTLNNSMAYWVAKVTPSCHYTMGGLMIDDGARVLKEANMNQYTPISGLVLTTQTNTKYTGFFAAGEVTGGVHGRNRLAGNSLLECVVFGRIAGKNAAGRSH</sequence>
<dbReference type="InterPro" id="IPR050315">
    <property type="entry name" value="FAD-oxidoreductase_2"/>
</dbReference>